<dbReference type="RefSeq" id="XP_009178201.1">
    <property type="nucleotide sequence ID" value="XM_009179937.1"/>
</dbReference>
<dbReference type="KEGG" id="ovi:T265_16329"/>
<feature type="compositionally biased region" description="Basic and acidic residues" evidence="1">
    <location>
        <begin position="8"/>
        <end position="20"/>
    </location>
</feature>
<evidence type="ECO:0000256" key="1">
    <source>
        <dbReference type="SAM" id="MobiDB-lite"/>
    </source>
</evidence>
<evidence type="ECO:0000313" key="2">
    <source>
        <dbReference type="EMBL" id="KER18052.1"/>
    </source>
</evidence>
<feature type="region of interest" description="Disordered" evidence="1">
    <location>
        <begin position="1"/>
        <end position="78"/>
    </location>
</feature>
<dbReference type="AlphaFoldDB" id="A0A074YXZ3"/>
<proteinExistence type="predicted"/>
<dbReference type="GeneID" id="20330494"/>
<sequence length="114" mass="13401">EAEEEEDERRSQEGREKNADGGENDDFLEDADGFDDEFDEEEELGYEEKIEGIGDGEEQVNLEDREREDRMFEEEGEMEEDRRRWMKNEPLIGAIAFGKLEHASFGLLFLRLSF</sequence>
<dbReference type="Proteomes" id="UP000054324">
    <property type="component" value="Unassembled WGS sequence"/>
</dbReference>
<feature type="non-terminal residue" evidence="2">
    <location>
        <position position="114"/>
    </location>
</feature>
<accession>A0A074YXZ3</accession>
<gene>
    <name evidence="2" type="ORF">T265_16329</name>
</gene>
<dbReference type="CTD" id="20330494"/>
<dbReference type="EMBL" id="KL614486">
    <property type="protein sequence ID" value="KER18052.1"/>
    <property type="molecule type" value="Genomic_DNA"/>
</dbReference>
<protein>
    <submittedName>
        <fullName evidence="2">Uncharacterized protein</fullName>
    </submittedName>
</protein>
<keyword evidence="3" id="KW-1185">Reference proteome</keyword>
<organism evidence="2 3">
    <name type="scientific">Opisthorchis viverrini</name>
    <name type="common">Southeast Asian liver fluke</name>
    <dbReference type="NCBI Taxonomy" id="6198"/>
    <lineage>
        <taxon>Eukaryota</taxon>
        <taxon>Metazoa</taxon>
        <taxon>Spiralia</taxon>
        <taxon>Lophotrochozoa</taxon>
        <taxon>Platyhelminthes</taxon>
        <taxon>Trematoda</taxon>
        <taxon>Digenea</taxon>
        <taxon>Opisthorchiida</taxon>
        <taxon>Opisthorchiata</taxon>
        <taxon>Opisthorchiidae</taxon>
        <taxon>Opisthorchis</taxon>
    </lineage>
</organism>
<feature type="compositionally biased region" description="Acidic residues" evidence="1">
    <location>
        <begin position="22"/>
        <end position="45"/>
    </location>
</feature>
<name>A0A074YXZ3_OPIVI</name>
<feature type="non-terminal residue" evidence="2">
    <location>
        <position position="1"/>
    </location>
</feature>
<evidence type="ECO:0000313" key="3">
    <source>
        <dbReference type="Proteomes" id="UP000054324"/>
    </source>
</evidence>
<reference evidence="2 3" key="1">
    <citation type="submission" date="2013-11" db="EMBL/GenBank/DDBJ databases">
        <title>Opisthorchis viverrini - life in the bile duct.</title>
        <authorList>
            <person name="Young N.D."/>
            <person name="Nagarajan N."/>
            <person name="Lin S.J."/>
            <person name="Korhonen P.K."/>
            <person name="Jex A.R."/>
            <person name="Hall R.S."/>
            <person name="Safavi-Hemami H."/>
            <person name="Kaewkong W."/>
            <person name="Bertrand D."/>
            <person name="Gao S."/>
            <person name="Seet Q."/>
            <person name="Wongkham S."/>
            <person name="Teh B.T."/>
            <person name="Wongkham C."/>
            <person name="Intapan P.M."/>
            <person name="Maleewong W."/>
            <person name="Yang X."/>
            <person name="Hu M."/>
            <person name="Wang Z."/>
            <person name="Hofmann A."/>
            <person name="Sternberg P.W."/>
            <person name="Tan P."/>
            <person name="Wang J."/>
            <person name="Gasser R.B."/>
        </authorList>
    </citation>
    <scope>NUCLEOTIDE SEQUENCE [LARGE SCALE GENOMIC DNA]</scope>
</reference>